<proteinExistence type="predicted"/>
<accession>A0A061JHA6</accession>
<comment type="caution">
    <text evidence="1">The sequence shown here is derived from an EMBL/GenBank/DDBJ whole genome shotgun (WGS) entry which is preliminary data.</text>
</comment>
<organism evidence="1 2">
    <name type="scientific">Holospora undulata HU1</name>
    <dbReference type="NCBI Taxonomy" id="1321371"/>
    <lineage>
        <taxon>Bacteria</taxon>
        <taxon>Pseudomonadati</taxon>
        <taxon>Pseudomonadota</taxon>
        <taxon>Alphaproteobacteria</taxon>
        <taxon>Holosporales</taxon>
        <taxon>Holosporaceae</taxon>
        <taxon>Holospora</taxon>
    </lineage>
</organism>
<gene>
    <name evidence="1" type="ORF">K737_300011</name>
</gene>
<reference evidence="1 2" key="1">
    <citation type="journal article" date="2013" name="Genome Announc.">
        <title>Draft Genome Sequence of Holospora undulata Strain HU1, a Micronucleus-Specific Symbiont of the Ciliate Paramecium caudatum.</title>
        <authorList>
            <person name="Dohra H."/>
            <person name="Suzuki H."/>
            <person name="Suzuki T."/>
            <person name="Tanaka K."/>
            <person name="Fujishima M."/>
        </authorList>
    </citation>
    <scope>NUCLEOTIDE SEQUENCE [LARGE SCALE GENOMIC DNA]</scope>
    <source>
        <strain evidence="1 2">HU1</strain>
    </source>
</reference>
<evidence type="ECO:0000313" key="2">
    <source>
        <dbReference type="Proteomes" id="UP000026922"/>
    </source>
</evidence>
<sequence length="86" mass="9505">MFEGAAVQIIKNVEKISRGMPEKDKLQVLVLYASVLSTNRSAQRFCFSASVVLKWAGTLGSRLCAKIEPSPEDNGSVKEADEFLHY</sequence>
<dbReference type="Proteomes" id="UP000026922">
    <property type="component" value="Unassembled WGS sequence"/>
</dbReference>
<protein>
    <submittedName>
        <fullName evidence="1">Uncharacterized protein</fullName>
    </submittedName>
</protein>
<keyword evidence="2" id="KW-1185">Reference proteome</keyword>
<name>A0A061JHA6_9PROT</name>
<dbReference type="EMBL" id="ARPM03000011">
    <property type="protein sequence ID" value="ETZ05550.1"/>
    <property type="molecule type" value="Genomic_DNA"/>
</dbReference>
<dbReference type="RefSeq" id="WP_024161284.1">
    <property type="nucleotide sequence ID" value="NZ_ARPM03000011.1"/>
</dbReference>
<evidence type="ECO:0000313" key="1">
    <source>
        <dbReference type="EMBL" id="ETZ05550.1"/>
    </source>
</evidence>
<dbReference type="AlphaFoldDB" id="A0A061JHA6"/>